<gene>
    <name evidence="10" type="ORF">C0039_19910</name>
</gene>
<evidence type="ECO:0000256" key="9">
    <source>
        <dbReference type="SAM" id="SignalP"/>
    </source>
</evidence>
<keyword evidence="4" id="KW-0808">Transferase</keyword>
<comment type="caution">
    <text evidence="10">The sequence shown here is derived from an EMBL/GenBank/DDBJ whole genome shotgun (WGS) entry which is preliminary data.</text>
</comment>
<dbReference type="GO" id="GO:0005886">
    <property type="term" value="C:plasma membrane"/>
    <property type="evidence" value="ECO:0007669"/>
    <property type="project" value="UniProtKB-SubCell"/>
</dbReference>
<feature type="signal peptide" evidence="9">
    <location>
        <begin position="1"/>
        <end position="20"/>
    </location>
</feature>
<evidence type="ECO:0000256" key="7">
    <source>
        <dbReference type="ARBA" id="ARBA00023136"/>
    </source>
</evidence>
<keyword evidence="9" id="KW-0732">Signal</keyword>
<keyword evidence="7 8" id="KW-0472">Membrane</keyword>
<keyword evidence="6 8" id="KW-1133">Transmembrane helix</keyword>
<dbReference type="AlphaFoldDB" id="A0A2N5WX55"/>
<evidence type="ECO:0000256" key="3">
    <source>
        <dbReference type="ARBA" id="ARBA00022676"/>
    </source>
</evidence>
<keyword evidence="2" id="KW-1003">Cell membrane</keyword>
<dbReference type="EMBL" id="PKUS01000047">
    <property type="protein sequence ID" value="PLW66810.1"/>
    <property type="molecule type" value="Genomic_DNA"/>
</dbReference>
<dbReference type="PANTHER" id="PTHR33908">
    <property type="entry name" value="MANNOSYLTRANSFERASE YKCB-RELATED"/>
    <property type="match status" value="1"/>
</dbReference>
<dbReference type="PANTHER" id="PTHR33908:SF11">
    <property type="entry name" value="MEMBRANE PROTEIN"/>
    <property type="match status" value="1"/>
</dbReference>
<keyword evidence="11" id="KW-1185">Reference proteome</keyword>
<organism evidence="10 11">
    <name type="scientific">Pseudohalioglobus lutimaris</name>
    <dbReference type="NCBI Taxonomy" id="1737061"/>
    <lineage>
        <taxon>Bacteria</taxon>
        <taxon>Pseudomonadati</taxon>
        <taxon>Pseudomonadota</taxon>
        <taxon>Gammaproteobacteria</taxon>
        <taxon>Cellvibrionales</taxon>
        <taxon>Halieaceae</taxon>
        <taxon>Pseudohalioglobus</taxon>
    </lineage>
</organism>
<dbReference type="Proteomes" id="UP000235005">
    <property type="component" value="Unassembled WGS sequence"/>
</dbReference>
<feature type="transmembrane region" description="Helical" evidence="8">
    <location>
        <begin position="312"/>
        <end position="332"/>
    </location>
</feature>
<evidence type="ECO:0008006" key="12">
    <source>
        <dbReference type="Google" id="ProtNLM"/>
    </source>
</evidence>
<evidence type="ECO:0000256" key="1">
    <source>
        <dbReference type="ARBA" id="ARBA00004651"/>
    </source>
</evidence>
<feature type="transmembrane region" description="Helical" evidence="8">
    <location>
        <begin position="344"/>
        <end position="364"/>
    </location>
</feature>
<evidence type="ECO:0000256" key="8">
    <source>
        <dbReference type="SAM" id="Phobius"/>
    </source>
</evidence>
<evidence type="ECO:0000313" key="11">
    <source>
        <dbReference type="Proteomes" id="UP000235005"/>
    </source>
</evidence>
<feature type="transmembrane region" description="Helical" evidence="8">
    <location>
        <begin position="122"/>
        <end position="140"/>
    </location>
</feature>
<evidence type="ECO:0000256" key="2">
    <source>
        <dbReference type="ARBA" id="ARBA00022475"/>
    </source>
</evidence>
<evidence type="ECO:0000256" key="4">
    <source>
        <dbReference type="ARBA" id="ARBA00022679"/>
    </source>
</evidence>
<protein>
    <recommendedName>
        <fullName evidence="12">Glycosyltransferase RgtA/B/C/D-like domain-containing protein</fullName>
    </recommendedName>
</protein>
<feature type="transmembrane region" description="Helical" evidence="8">
    <location>
        <begin position="395"/>
        <end position="412"/>
    </location>
</feature>
<evidence type="ECO:0000256" key="5">
    <source>
        <dbReference type="ARBA" id="ARBA00022692"/>
    </source>
</evidence>
<keyword evidence="3" id="KW-0328">Glycosyltransferase</keyword>
<reference evidence="10 11" key="1">
    <citation type="submission" date="2018-01" db="EMBL/GenBank/DDBJ databases">
        <title>The draft genome sequence of Halioglobus lutimaris HF004.</title>
        <authorList>
            <person name="Du Z.-J."/>
            <person name="Shi M.-J."/>
        </authorList>
    </citation>
    <scope>NUCLEOTIDE SEQUENCE [LARGE SCALE GENOMIC DNA]</scope>
    <source>
        <strain evidence="10 11">HF004</strain>
    </source>
</reference>
<dbReference type="GO" id="GO:0016763">
    <property type="term" value="F:pentosyltransferase activity"/>
    <property type="evidence" value="ECO:0007669"/>
    <property type="project" value="TreeGrafter"/>
</dbReference>
<feature type="transmembrane region" description="Helical" evidence="8">
    <location>
        <begin position="370"/>
        <end position="388"/>
    </location>
</feature>
<feature type="transmembrane region" description="Helical" evidence="8">
    <location>
        <begin position="97"/>
        <end position="117"/>
    </location>
</feature>
<dbReference type="InterPro" id="IPR050297">
    <property type="entry name" value="LipidA_mod_glycosyltrf_83"/>
</dbReference>
<evidence type="ECO:0000313" key="10">
    <source>
        <dbReference type="EMBL" id="PLW66810.1"/>
    </source>
</evidence>
<comment type="subcellular location">
    <subcellularLocation>
        <location evidence="1">Cell membrane</location>
        <topology evidence="1">Multi-pass membrane protein</topology>
    </subcellularLocation>
</comment>
<keyword evidence="5 8" id="KW-0812">Transmembrane</keyword>
<sequence length="557" mass="61678">MALAAIFVLALLPRLYSAQALGWGWDGPGSFNLVNFDEGGSCRAALDGFSYSGFVGHQTIAIASALGMPPPQGVHGESALAKAYCHSAGHILVARSWSALLGALTVVIVAVLCLQLLPKKPAVAWSAATLLALSGFHISHSHSGTVDAASTLFIYSFIALLAWSLRCGSRGGLVASPVLMLFAVWTKYWVFAVFAYLALVPRRAWGEMFGGCGWARLTALVLALSAWLASVCNVAYPAYGVLPLLLLYFLLVPWRQVHRRWALAWAALPLLLWLGTLLEVVQAYTVGGLESRFGSGYAAIAENKWLRNLVNVPALLMVSLGIPACLFIPAGVRAIAHGEGDSRLWLCLLPLLAFLLFMAFLAPVTYYRHYLPLLPAAAILAAVGLHATRWGRNRWLLLVFFSWPALLAWDMVSDYHLDPRRELRPWFAQHGDARVFTSFYVNQPPAAESVLFRPEYATGDAAILRRGDYLILSENWYDTAFANELNGPLVLKQDRLIKTRPEYAQFYRQALAGEHPHLVVEQSWELAHFMPEMLLHKRWYGNVQLFVGDLRVLRVRR</sequence>
<evidence type="ECO:0000256" key="6">
    <source>
        <dbReference type="ARBA" id="ARBA00022989"/>
    </source>
</evidence>
<dbReference type="GO" id="GO:0009103">
    <property type="term" value="P:lipopolysaccharide biosynthetic process"/>
    <property type="evidence" value="ECO:0007669"/>
    <property type="project" value="UniProtKB-ARBA"/>
</dbReference>
<feature type="transmembrane region" description="Helical" evidence="8">
    <location>
        <begin position="146"/>
        <end position="165"/>
    </location>
</feature>
<accession>A0A2N5WX55</accession>
<feature type="transmembrane region" description="Helical" evidence="8">
    <location>
        <begin position="219"/>
        <end position="251"/>
    </location>
</feature>
<feature type="transmembrane region" description="Helical" evidence="8">
    <location>
        <begin position="263"/>
        <end position="284"/>
    </location>
</feature>
<name>A0A2N5WX55_9GAMM</name>
<feature type="chain" id="PRO_5014853182" description="Glycosyltransferase RgtA/B/C/D-like domain-containing protein" evidence="9">
    <location>
        <begin position="21"/>
        <end position="557"/>
    </location>
</feature>
<feature type="transmembrane region" description="Helical" evidence="8">
    <location>
        <begin position="177"/>
        <end position="199"/>
    </location>
</feature>
<proteinExistence type="predicted"/>